<dbReference type="InterPro" id="IPR012312">
    <property type="entry name" value="Hemerythrin-like"/>
</dbReference>
<comment type="caution">
    <text evidence="2">The sequence shown here is derived from an EMBL/GenBank/DDBJ whole genome shotgun (WGS) entry which is preliminary data.</text>
</comment>
<dbReference type="PANTHER" id="PTHR35585">
    <property type="entry name" value="HHE DOMAIN PROTEIN (AFU_ORTHOLOGUE AFUA_4G00730)"/>
    <property type="match status" value="1"/>
</dbReference>
<dbReference type="Pfam" id="PF01814">
    <property type="entry name" value="Hemerythrin"/>
    <property type="match status" value="1"/>
</dbReference>
<accession>A0ABU2NII3</accession>
<reference evidence="3" key="1">
    <citation type="submission" date="2023-07" db="EMBL/GenBank/DDBJ databases">
        <title>30 novel species of actinomycetes from the DSMZ collection.</title>
        <authorList>
            <person name="Nouioui I."/>
        </authorList>
    </citation>
    <scope>NUCLEOTIDE SEQUENCE [LARGE SCALE GENOMIC DNA]</scope>
    <source>
        <strain evidence="3">DSM 45834</strain>
    </source>
</reference>
<dbReference type="EMBL" id="JAVREJ010000018">
    <property type="protein sequence ID" value="MDT0352419.1"/>
    <property type="molecule type" value="Genomic_DNA"/>
</dbReference>
<evidence type="ECO:0000313" key="3">
    <source>
        <dbReference type="Proteomes" id="UP001183202"/>
    </source>
</evidence>
<evidence type="ECO:0000259" key="1">
    <source>
        <dbReference type="Pfam" id="PF01814"/>
    </source>
</evidence>
<feature type="domain" description="Hemerythrin-like" evidence="1">
    <location>
        <begin position="15"/>
        <end position="129"/>
    </location>
</feature>
<evidence type="ECO:0000313" key="2">
    <source>
        <dbReference type="EMBL" id="MDT0352419.1"/>
    </source>
</evidence>
<dbReference type="Gene3D" id="1.20.120.520">
    <property type="entry name" value="nmb1532 protein domain like"/>
    <property type="match status" value="1"/>
</dbReference>
<dbReference type="PANTHER" id="PTHR35585:SF1">
    <property type="entry name" value="HHE DOMAIN PROTEIN (AFU_ORTHOLOGUE AFUA_4G00730)"/>
    <property type="match status" value="1"/>
</dbReference>
<proteinExistence type="predicted"/>
<organism evidence="2 3">
    <name type="scientific">Pseudonocardia charpentierae</name>
    <dbReference type="NCBI Taxonomy" id="3075545"/>
    <lineage>
        <taxon>Bacteria</taxon>
        <taxon>Bacillati</taxon>
        <taxon>Actinomycetota</taxon>
        <taxon>Actinomycetes</taxon>
        <taxon>Pseudonocardiales</taxon>
        <taxon>Pseudonocardiaceae</taxon>
        <taxon>Pseudonocardia</taxon>
    </lineage>
</organism>
<keyword evidence="3" id="KW-1185">Reference proteome</keyword>
<protein>
    <submittedName>
        <fullName evidence="2">Hemerythrin domain-containing protein</fullName>
    </submittedName>
</protein>
<dbReference type="RefSeq" id="WP_311558925.1">
    <property type="nucleotide sequence ID" value="NZ_JAVREJ010000018.1"/>
</dbReference>
<sequence length="154" mass="16764">MTTSGGEQGNRLMEVVAAEGRELEADFGRLEAELDPGERRRLADQILQRLAAHAAARREVLYPRLSRDVPDGDSMVDLGILGLDQVERTGREIADLSGAEATFHHLVTKLATEVWEHLDEEESEVLPALVDAIGVDAANELGDELARAETAAPR</sequence>
<dbReference type="Proteomes" id="UP001183202">
    <property type="component" value="Unassembled WGS sequence"/>
</dbReference>
<name>A0ABU2NII3_9PSEU</name>
<gene>
    <name evidence="2" type="ORF">RM445_23100</name>
</gene>